<dbReference type="Pfam" id="PF06348">
    <property type="entry name" value="DUF1059"/>
    <property type="match status" value="1"/>
</dbReference>
<proteinExistence type="predicted"/>
<sequence>MAYQFECAAPDCVFLIRAADEEEVIAQVQRHSEERHEKSPPPEDVIRERMETVDVE</sequence>
<evidence type="ECO:0000313" key="3">
    <source>
        <dbReference type="Proteomes" id="UP001596432"/>
    </source>
</evidence>
<dbReference type="RefSeq" id="WP_274325470.1">
    <property type="nucleotide sequence ID" value="NZ_CP118158.1"/>
</dbReference>
<comment type="caution">
    <text evidence="2">The sequence shown here is derived from an EMBL/GenBank/DDBJ whole genome shotgun (WGS) entry which is preliminary data.</text>
</comment>
<organism evidence="2 3">
    <name type="scientific">Halosimplex aquaticum</name>
    <dbReference type="NCBI Taxonomy" id="3026162"/>
    <lineage>
        <taxon>Archaea</taxon>
        <taxon>Methanobacteriati</taxon>
        <taxon>Methanobacteriota</taxon>
        <taxon>Stenosarchaea group</taxon>
        <taxon>Halobacteria</taxon>
        <taxon>Halobacteriales</taxon>
        <taxon>Haloarculaceae</taxon>
        <taxon>Halosimplex</taxon>
    </lineage>
</organism>
<dbReference type="AlphaFoldDB" id="A0ABD5Y221"/>
<accession>A0ABD5Y221</accession>
<evidence type="ECO:0000256" key="1">
    <source>
        <dbReference type="SAM" id="MobiDB-lite"/>
    </source>
</evidence>
<protein>
    <submittedName>
        <fullName evidence="2">DUF1059 domain-containing protein</fullName>
    </submittedName>
</protein>
<dbReference type="GeneID" id="78820170"/>
<dbReference type="EMBL" id="JBHTAS010000001">
    <property type="protein sequence ID" value="MFC7139903.1"/>
    <property type="molecule type" value="Genomic_DNA"/>
</dbReference>
<reference evidence="2 3" key="1">
    <citation type="journal article" date="2019" name="Int. J. Syst. Evol. Microbiol.">
        <title>The Global Catalogue of Microorganisms (GCM) 10K type strain sequencing project: providing services to taxonomists for standard genome sequencing and annotation.</title>
        <authorList>
            <consortium name="The Broad Institute Genomics Platform"/>
            <consortium name="The Broad Institute Genome Sequencing Center for Infectious Disease"/>
            <person name="Wu L."/>
            <person name="Ma J."/>
        </authorList>
    </citation>
    <scope>NUCLEOTIDE SEQUENCE [LARGE SCALE GENOMIC DNA]</scope>
    <source>
        <strain evidence="2 3">XZYJT29</strain>
    </source>
</reference>
<gene>
    <name evidence="2" type="ORF">ACFQMA_08645</name>
</gene>
<feature type="region of interest" description="Disordered" evidence="1">
    <location>
        <begin position="28"/>
        <end position="56"/>
    </location>
</feature>
<dbReference type="InterPro" id="IPR009409">
    <property type="entry name" value="DUF1059"/>
</dbReference>
<dbReference type="Proteomes" id="UP001596432">
    <property type="component" value="Unassembled WGS sequence"/>
</dbReference>
<name>A0ABD5Y221_9EURY</name>
<feature type="compositionally biased region" description="Basic and acidic residues" evidence="1">
    <location>
        <begin position="30"/>
        <end position="56"/>
    </location>
</feature>
<keyword evidence="3" id="KW-1185">Reference proteome</keyword>
<evidence type="ECO:0000313" key="2">
    <source>
        <dbReference type="EMBL" id="MFC7139903.1"/>
    </source>
</evidence>